<dbReference type="InterPro" id="IPR001611">
    <property type="entry name" value="Leu-rich_rpt"/>
</dbReference>
<sequence>IGDELKRQGFKKMADVNELCLSHKSLTHLSDLSRFHNLNYLWLNGNKLKTANFLKTNYRLTELYLNNNKLKDITGCLFHLSCLQTLLLNNNQLTSLENTLMEFRRMTCLLTLNLFHNPLSQELTYRTTVIYHIQSLQLLDRCEVKEEERAEASRHFEGERERVRLSVAFGRRAELPPTPCWPAKTPSTAPSENMRGLFILENVLNRSPREHPEEAVVERVTKRSLMELSLFDWINVPPTEQRRRDEKKAQPPRLIAIHFR</sequence>
<name>S4RS97_PETMA</name>
<evidence type="ECO:0000313" key="1">
    <source>
        <dbReference type="Ensembl" id="ENSPMAP00000008086.1"/>
    </source>
</evidence>
<dbReference type="HOGENOM" id="CLU_061027_4_0_1"/>
<dbReference type="InterPro" id="IPR042655">
    <property type="entry name" value="LRC72"/>
</dbReference>
<dbReference type="Pfam" id="PF14580">
    <property type="entry name" value="LRR_9"/>
    <property type="match status" value="1"/>
</dbReference>
<dbReference type="InterPro" id="IPR032675">
    <property type="entry name" value="LRR_dom_sf"/>
</dbReference>
<evidence type="ECO:0008006" key="2">
    <source>
        <dbReference type="Google" id="ProtNLM"/>
    </source>
</evidence>
<dbReference type="PANTHER" id="PTHR46759">
    <property type="entry name" value="LEUCINE-RICH REPEAT-CONTAINING PROTEIN 72"/>
    <property type="match status" value="1"/>
</dbReference>
<proteinExistence type="predicted"/>
<reference evidence="1" key="2">
    <citation type="submission" date="2025-09" db="UniProtKB">
        <authorList>
            <consortium name="Ensembl"/>
        </authorList>
    </citation>
    <scope>IDENTIFICATION</scope>
</reference>
<dbReference type="PANTHER" id="PTHR46759:SF1">
    <property type="entry name" value="LEUCINE-RICH REPEAT-CONTAINING PROTEIN 72"/>
    <property type="match status" value="1"/>
</dbReference>
<dbReference type="PROSITE" id="PS51450">
    <property type="entry name" value="LRR"/>
    <property type="match status" value="1"/>
</dbReference>
<accession>S4RS97</accession>
<organism evidence="1">
    <name type="scientific">Petromyzon marinus</name>
    <name type="common">Sea lamprey</name>
    <dbReference type="NCBI Taxonomy" id="7757"/>
    <lineage>
        <taxon>Eukaryota</taxon>
        <taxon>Metazoa</taxon>
        <taxon>Chordata</taxon>
        <taxon>Craniata</taxon>
        <taxon>Vertebrata</taxon>
        <taxon>Cyclostomata</taxon>
        <taxon>Hyperoartia</taxon>
        <taxon>Petromyzontiformes</taxon>
        <taxon>Petromyzontidae</taxon>
        <taxon>Petromyzon</taxon>
    </lineage>
</organism>
<protein>
    <recommendedName>
        <fullName evidence="2">Leucine rich repeat containing 72</fullName>
    </recommendedName>
</protein>
<dbReference type="OMA" id="DWGKMPT"/>
<dbReference type="AlphaFoldDB" id="S4RS97"/>
<dbReference type="STRING" id="7757.ENSPMAP00000008086"/>
<dbReference type="GeneTree" id="ENSGT00940000165642"/>
<dbReference type="SUPFAM" id="SSF52075">
    <property type="entry name" value="Outer arm dynein light chain 1"/>
    <property type="match status" value="1"/>
</dbReference>
<dbReference type="Gene3D" id="3.80.10.10">
    <property type="entry name" value="Ribonuclease Inhibitor"/>
    <property type="match status" value="1"/>
</dbReference>
<reference evidence="1" key="1">
    <citation type="submission" date="2025-08" db="UniProtKB">
        <authorList>
            <consortium name="Ensembl"/>
        </authorList>
    </citation>
    <scope>IDENTIFICATION</scope>
</reference>
<dbReference type="Ensembl" id="ENSPMAT00000008122.1">
    <property type="protein sequence ID" value="ENSPMAP00000008086.1"/>
    <property type="gene ID" value="ENSPMAG00000007343.1"/>
</dbReference>